<organism evidence="2 3">
    <name type="scientific">Helicobacter brantae</name>
    <dbReference type="NCBI Taxonomy" id="375927"/>
    <lineage>
        <taxon>Bacteria</taxon>
        <taxon>Pseudomonadati</taxon>
        <taxon>Campylobacterota</taxon>
        <taxon>Epsilonproteobacteria</taxon>
        <taxon>Campylobacterales</taxon>
        <taxon>Helicobacteraceae</taxon>
        <taxon>Helicobacter</taxon>
    </lineage>
</organism>
<dbReference type="Pfam" id="PF05523">
    <property type="entry name" value="FdtA"/>
    <property type="match status" value="1"/>
</dbReference>
<comment type="caution">
    <text evidence="2">The sequence shown here is derived from an EMBL/GenBank/DDBJ whole genome shotgun (WGS) entry which is preliminary data.</text>
</comment>
<dbReference type="SUPFAM" id="SSF51182">
    <property type="entry name" value="RmlC-like cupins"/>
    <property type="match status" value="1"/>
</dbReference>
<accession>A0A3D8J4R2</accession>
<keyword evidence="3" id="KW-1185">Reference proteome</keyword>
<evidence type="ECO:0000313" key="3">
    <source>
        <dbReference type="Proteomes" id="UP000257045"/>
    </source>
</evidence>
<gene>
    <name evidence="2" type="ORF">CQA58_00590</name>
</gene>
<dbReference type="EMBL" id="NXLV01000001">
    <property type="protein sequence ID" value="RDU72135.1"/>
    <property type="molecule type" value="Genomic_DNA"/>
</dbReference>
<dbReference type="AlphaFoldDB" id="A0A3D8J4R2"/>
<evidence type="ECO:0000313" key="2">
    <source>
        <dbReference type="EMBL" id="RDU72135.1"/>
    </source>
</evidence>
<dbReference type="InterPro" id="IPR011051">
    <property type="entry name" value="RmlC_Cupin_sf"/>
</dbReference>
<dbReference type="Proteomes" id="UP000257045">
    <property type="component" value="Unassembled WGS sequence"/>
</dbReference>
<dbReference type="InterPro" id="IPR008894">
    <property type="entry name" value="QdtA_cupin_dom"/>
</dbReference>
<dbReference type="CDD" id="cd20292">
    <property type="entry name" value="cupin_QdtA-like"/>
    <property type="match status" value="1"/>
</dbReference>
<feature type="domain" description="Sugar 3,4-ketoisomerase QdtA cupin" evidence="1">
    <location>
        <begin position="3"/>
        <end position="117"/>
    </location>
</feature>
<sequence length="122" mass="13846">MARLLQIPTLSDDRGTLSVIEKILPFEIKRVFYIYNVTSPRGGHAHHKTCLALISLGGECQIEVNTYGEKSTYTLNSPSMCLLLDPQDWHTMHSFTPNTTLLVLASENYDAQDYIYEEPQPQ</sequence>
<dbReference type="InterPro" id="IPR014710">
    <property type="entry name" value="RmlC-like_jellyroll"/>
</dbReference>
<reference evidence="2 3" key="1">
    <citation type="submission" date="2018-04" db="EMBL/GenBank/DDBJ databases">
        <title>Novel Campyloabacter and Helicobacter Species and Strains.</title>
        <authorList>
            <person name="Mannion A.J."/>
            <person name="Shen Z."/>
            <person name="Fox J.G."/>
        </authorList>
    </citation>
    <scope>NUCLEOTIDE SEQUENCE [LARGE SCALE GENOMIC DNA]</scope>
    <source>
        <strain evidence="2 3">MIT 04-9366</strain>
    </source>
</reference>
<dbReference type="RefSeq" id="WP_115568765.1">
    <property type="nucleotide sequence ID" value="NZ_NXLV01000001.1"/>
</dbReference>
<evidence type="ECO:0000259" key="1">
    <source>
        <dbReference type="Pfam" id="PF05523"/>
    </source>
</evidence>
<name>A0A3D8J4R2_9HELI</name>
<dbReference type="OrthoDB" id="272049at2"/>
<protein>
    <recommendedName>
        <fullName evidence="1">Sugar 3,4-ketoisomerase QdtA cupin domain-containing protein</fullName>
    </recommendedName>
</protein>
<dbReference type="Gene3D" id="2.60.120.10">
    <property type="entry name" value="Jelly Rolls"/>
    <property type="match status" value="1"/>
</dbReference>
<proteinExistence type="predicted"/>